<keyword evidence="1" id="KW-0479">Metal-binding</keyword>
<protein>
    <recommendedName>
        <fullName evidence="6">RanBP2-type domain-containing protein</fullName>
    </recommendedName>
</protein>
<reference evidence="8" key="1">
    <citation type="journal article" date="2017" name="Nat. Ecol. Evol.">
        <title>Genome expansion and lineage-specific genetic innovations in the forest pathogenic fungi Armillaria.</title>
        <authorList>
            <person name="Sipos G."/>
            <person name="Prasanna A.N."/>
            <person name="Walter M.C."/>
            <person name="O'Connor E."/>
            <person name="Balint B."/>
            <person name="Krizsan K."/>
            <person name="Kiss B."/>
            <person name="Hess J."/>
            <person name="Varga T."/>
            <person name="Slot J."/>
            <person name="Riley R."/>
            <person name="Boka B."/>
            <person name="Rigling D."/>
            <person name="Barry K."/>
            <person name="Lee J."/>
            <person name="Mihaltcheva S."/>
            <person name="LaButti K."/>
            <person name="Lipzen A."/>
            <person name="Waldron R."/>
            <person name="Moloney N.M."/>
            <person name="Sperisen C."/>
            <person name="Kredics L."/>
            <person name="Vagvoelgyi C."/>
            <person name="Patrignani A."/>
            <person name="Fitzpatrick D."/>
            <person name="Nagy I."/>
            <person name="Doyle S."/>
            <person name="Anderson J.B."/>
            <person name="Grigoriev I.V."/>
            <person name="Gueldener U."/>
            <person name="Muensterkoetter M."/>
            <person name="Nagy L.G."/>
        </authorList>
    </citation>
    <scope>NUCLEOTIDE SEQUENCE [LARGE SCALE GENOMIC DNA]</scope>
    <source>
        <strain evidence="8">C18/9</strain>
    </source>
</reference>
<name>A0A284RHN5_ARMOS</name>
<proteinExistence type="predicted"/>
<feature type="compositionally biased region" description="Pro residues" evidence="5">
    <location>
        <begin position="189"/>
        <end position="210"/>
    </location>
</feature>
<keyword evidence="8" id="KW-1185">Reference proteome</keyword>
<dbReference type="SMART" id="SM00547">
    <property type="entry name" value="ZnF_RBZ"/>
    <property type="match status" value="2"/>
</dbReference>
<dbReference type="Gene3D" id="4.10.1060.10">
    <property type="entry name" value="Zinc finger, RanBP2-type"/>
    <property type="match status" value="2"/>
</dbReference>
<keyword evidence="3" id="KW-0862">Zinc</keyword>
<dbReference type="AlphaFoldDB" id="A0A284RHN5"/>
<gene>
    <name evidence="7" type="ORF">ARMOST_11633</name>
</gene>
<feature type="region of interest" description="Disordered" evidence="5">
    <location>
        <begin position="186"/>
        <end position="236"/>
    </location>
</feature>
<dbReference type="EMBL" id="FUEG01000009">
    <property type="protein sequence ID" value="SJL08270.1"/>
    <property type="molecule type" value="Genomic_DNA"/>
</dbReference>
<dbReference type="PROSITE" id="PS50199">
    <property type="entry name" value="ZF_RANBP2_2"/>
    <property type="match status" value="1"/>
</dbReference>
<evidence type="ECO:0000259" key="6">
    <source>
        <dbReference type="PROSITE" id="PS50199"/>
    </source>
</evidence>
<dbReference type="GO" id="GO:0003729">
    <property type="term" value="F:mRNA binding"/>
    <property type="evidence" value="ECO:0007669"/>
    <property type="project" value="TreeGrafter"/>
</dbReference>
<dbReference type="PROSITE" id="PS01358">
    <property type="entry name" value="ZF_RANBP2_1"/>
    <property type="match status" value="2"/>
</dbReference>
<evidence type="ECO:0000313" key="8">
    <source>
        <dbReference type="Proteomes" id="UP000219338"/>
    </source>
</evidence>
<accession>A0A284RHN5</accession>
<evidence type="ECO:0000256" key="5">
    <source>
        <dbReference type="SAM" id="MobiDB-lite"/>
    </source>
</evidence>
<organism evidence="7 8">
    <name type="scientific">Armillaria ostoyae</name>
    <name type="common">Armillaria root rot fungus</name>
    <dbReference type="NCBI Taxonomy" id="47428"/>
    <lineage>
        <taxon>Eukaryota</taxon>
        <taxon>Fungi</taxon>
        <taxon>Dikarya</taxon>
        <taxon>Basidiomycota</taxon>
        <taxon>Agaricomycotina</taxon>
        <taxon>Agaricomycetes</taxon>
        <taxon>Agaricomycetidae</taxon>
        <taxon>Agaricales</taxon>
        <taxon>Marasmiineae</taxon>
        <taxon>Physalacriaceae</taxon>
        <taxon>Armillaria</taxon>
    </lineage>
</organism>
<dbReference type="OrthoDB" id="448399at2759"/>
<sequence>MHSRYSPASSESSIDLEWPSVQLFLATRSRVVRFPYPPDSSIFKHFPLPVSMWTLRDNSRESVWAVFKSHQEACTALSLSSAALIVAPAVDLDLEPFHKLQRFDIQTQALIASDSPPPPPPAMMLEPVYIASRNDYTLSSNPPNPRTSFRLGDWICSTPKCAAHNFGRNLACIGCGCPRSSPAPLYQATPPPPSSRPMPSPRFQPPPPVSPTYSPQSPAFPPSPQPSKSVHPLLTPSGRAFAVGGKVQNISSDPLSPCIMYWPDNEPFPEQGQIRPSGLVGVPQPPILNTGNRGPISHQPGDWICQKCNYLNWRRRKVCQTCLPYAEGNGDSISAAVQAERIALLTSVLAQTHDTLPARSHSLTPPQVHRPFINTSPPHSRGHVHRSHSQFELGTQYNAYPIYQTSGHRELHAPAPLLPSFLQDIVQQSPMLSPVSTSSADLSFDEYEERRSLPANNIWRMDGEETKSLAAFGASRKSSLENIVP</sequence>
<evidence type="ECO:0000256" key="1">
    <source>
        <dbReference type="ARBA" id="ARBA00022723"/>
    </source>
</evidence>
<dbReference type="InterPro" id="IPR001876">
    <property type="entry name" value="Znf_RanBP2"/>
</dbReference>
<dbReference type="PANTHER" id="PTHR23111">
    <property type="entry name" value="ZINC FINGER PROTEIN"/>
    <property type="match status" value="1"/>
</dbReference>
<evidence type="ECO:0000256" key="4">
    <source>
        <dbReference type="PROSITE-ProRule" id="PRU00322"/>
    </source>
</evidence>
<evidence type="ECO:0000256" key="2">
    <source>
        <dbReference type="ARBA" id="ARBA00022771"/>
    </source>
</evidence>
<dbReference type="InterPro" id="IPR036443">
    <property type="entry name" value="Znf_RanBP2_sf"/>
</dbReference>
<feature type="domain" description="RanBP2-type" evidence="6">
    <location>
        <begin position="150"/>
        <end position="181"/>
    </location>
</feature>
<dbReference type="SUPFAM" id="SSF90209">
    <property type="entry name" value="Ran binding protein zinc finger-like"/>
    <property type="match status" value="2"/>
</dbReference>
<dbReference type="GO" id="GO:0008270">
    <property type="term" value="F:zinc ion binding"/>
    <property type="evidence" value="ECO:0007669"/>
    <property type="project" value="UniProtKB-KW"/>
</dbReference>
<dbReference type="Proteomes" id="UP000219338">
    <property type="component" value="Unassembled WGS sequence"/>
</dbReference>
<dbReference type="OMA" id="APNCAAH"/>
<dbReference type="PANTHER" id="PTHR23111:SF40">
    <property type="entry name" value="RNA-BINDING PROTEIN INVOLVED IN HETEROCHROMATIN ASSEMBLY-RELATED"/>
    <property type="match status" value="1"/>
</dbReference>
<keyword evidence="2 4" id="KW-0863">Zinc-finger</keyword>
<dbReference type="STRING" id="47428.A0A284RHN5"/>
<evidence type="ECO:0000313" key="7">
    <source>
        <dbReference type="EMBL" id="SJL08270.1"/>
    </source>
</evidence>
<evidence type="ECO:0000256" key="3">
    <source>
        <dbReference type="ARBA" id="ARBA00022833"/>
    </source>
</evidence>